<keyword evidence="5 10" id="KW-0862">Zinc</keyword>
<feature type="domain" description="Sec23/Sec24 trunk" evidence="14">
    <location>
        <begin position="129"/>
        <end position="287"/>
    </location>
</feature>
<keyword evidence="3 10" id="KW-0479">Metal-binding</keyword>
<dbReference type="InterPro" id="IPR037364">
    <property type="entry name" value="Sec23"/>
</dbReference>
<feature type="domain" description="Sec23/Sec24 trunk" evidence="14">
    <location>
        <begin position="288"/>
        <end position="348"/>
    </location>
</feature>
<keyword evidence="4 10" id="KW-0256">Endoplasmic reticulum</keyword>
<dbReference type="InterPro" id="IPR036180">
    <property type="entry name" value="Gelsolin-like_dom_sf"/>
</dbReference>
<evidence type="ECO:0000256" key="11">
    <source>
        <dbReference type="SAM" id="MobiDB-lite"/>
    </source>
</evidence>
<evidence type="ECO:0000259" key="14">
    <source>
        <dbReference type="Pfam" id="PF04811"/>
    </source>
</evidence>
<dbReference type="CDD" id="cd11287">
    <property type="entry name" value="Sec23_C"/>
    <property type="match status" value="1"/>
</dbReference>
<dbReference type="InterPro" id="IPR006895">
    <property type="entry name" value="Znf_Sec23_Sec24"/>
</dbReference>
<keyword evidence="2 10" id="KW-0813">Transport</keyword>
<keyword evidence="6 10" id="KW-0931">ER-Golgi transport</keyword>
<dbReference type="Gene3D" id="2.30.30.380">
    <property type="entry name" value="Zn-finger domain of Sec23/24"/>
    <property type="match status" value="1"/>
</dbReference>
<dbReference type="FunFam" id="2.30.30.380:FF:000001">
    <property type="entry name" value="Protein transport protein SEC23"/>
    <property type="match status" value="1"/>
</dbReference>
<dbReference type="InterPro" id="IPR037550">
    <property type="entry name" value="Sec23_C"/>
</dbReference>
<evidence type="ECO:0000259" key="12">
    <source>
        <dbReference type="Pfam" id="PF00626"/>
    </source>
</evidence>
<dbReference type="GO" id="GO:0070971">
    <property type="term" value="C:endoplasmic reticulum exit site"/>
    <property type="evidence" value="ECO:0007669"/>
    <property type="project" value="TreeGrafter"/>
</dbReference>
<dbReference type="GO" id="GO:0005096">
    <property type="term" value="F:GTPase activator activity"/>
    <property type="evidence" value="ECO:0007669"/>
    <property type="project" value="TreeGrafter"/>
</dbReference>
<dbReference type="GO" id="GO:0008270">
    <property type="term" value="F:zinc ion binding"/>
    <property type="evidence" value="ECO:0007669"/>
    <property type="project" value="InterPro"/>
</dbReference>
<dbReference type="SUPFAM" id="SSF53300">
    <property type="entry name" value="vWA-like"/>
    <property type="match status" value="1"/>
</dbReference>
<dbReference type="PANTHER" id="PTHR11141">
    <property type="entry name" value="PROTEIN TRANSPORT PROTEIN SEC23"/>
    <property type="match status" value="1"/>
</dbReference>
<evidence type="ECO:0000313" key="18">
    <source>
        <dbReference type="WBParaSite" id="nRc.2.0.1.t40392-RA"/>
    </source>
</evidence>
<dbReference type="Gene3D" id="3.40.20.10">
    <property type="entry name" value="Severin"/>
    <property type="match status" value="1"/>
</dbReference>
<dbReference type="GO" id="GO:0090110">
    <property type="term" value="P:COPII-coated vesicle cargo loading"/>
    <property type="evidence" value="ECO:0007669"/>
    <property type="project" value="TreeGrafter"/>
</dbReference>
<evidence type="ECO:0000256" key="1">
    <source>
        <dbReference type="ARBA" id="ARBA00009210"/>
    </source>
</evidence>
<evidence type="ECO:0000256" key="10">
    <source>
        <dbReference type="RuleBase" id="RU365030"/>
    </source>
</evidence>
<dbReference type="WBParaSite" id="nRc.2.0.1.t40392-RA">
    <property type="protein sequence ID" value="nRc.2.0.1.t40392-RA"/>
    <property type="gene ID" value="nRc.2.0.1.g40392"/>
</dbReference>
<comment type="function">
    <text evidence="10">Component of the coat protein complex II (COPII) which promotes the formation of transport vesicles from the endoplasmic reticulum (ER). The coat has two main functions, the physical deformation of the endoplasmic reticulum membrane into vesicles and the selection of cargo molecules.</text>
</comment>
<evidence type="ECO:0000259" key="13">
    <source>
        <dbReference type="Pfam" id="PF04810"/>
    </source>
</evidence>
<evidence type="ECO:0000256" key="6">
    <source>
        <dbReference type="ARBA" id="ARBA00022892"/>
    </source>
</evidence>
<evidence type="ECO:0000256" key="7">
    <source>
        <dbReference type="ARBA" id="ARBA00022927"/>
    </source>
</evidence>
<keyword evidence="17" id="KW-1185">Reference proteome</keyword>
<dbReference type="InterPro" id="IPR006900">
    <property type="entry name" value="Sec23/24_helical_dom"/>
</dbReference>
<dbReference type="Gene3D" id="1.20.120.730">
    <property type="entry name" value="Sec23/Sec24 helical domain"/>
    <property type="match status" value="1"/>
</dbReference>
<keyword evidence="9 10" id="KW-0968">Cytoplasmic vesicle</keyword>
<comment type="subcellular location">
    <subcellularLocation>
        <location evidence="10">Cytoplasmic vesicle</location>
        <location evidence="10">COPII-coated vesicle membrane</location>
        <topology evidence="10">Peripheral membrane protein</topology>
        <orientation evidence="10">Cytoplasmic side</orientation>
    </subcellularLocation>
    <subcellularLocation>
        <location evidence="10">Endoplasmic reticulum membrane</location>
        <topology evidence="10">Peripheral membrane protein</topology>
        <orientation evidence="10">Cytoplasmic side</orientation>
    </subcellularLocation>
</comment>
<dbReference type="PANTHER" id="PTHR11141:SF0">
    <property type="entry name" value="PROTEIN TRANSPORT PROTEIN SEC23"/>
    <property type="match status" value="1"/>
</dbReference>
<evidence type="ECO:0000256" key="5">
    <source>
        <dbReference type="ARBA" id="ARBA00022833"/>
    </source>
</evidence>
<dbReference type="OMA" id="FPPHYAE"/>
<dbReference type="InterPro" id="IPR036174">
    <property type="entry name" value="Znf_Sec23_Sec24_sf"/>
</dbReference>
<feature type="domain" description="Sec23/Sec24 helical" evidence="15">
    <location>
        <begin position="481"/>
        <end position="579"/>
    </location>
</feature>
<reference evidence="18" key="1">
    <citation type="submission" date="2022-11" db="UniProtKB">
        <authorList>
            <consortium name="WormBaseParasite"/>
        </authorList>
    </citation>
    <scope>IDENTIFICATION</scope>
</reference>
<dbReference type="SUPFAM" id="SSF82754">
    <property type="entry name" value="C-terminal, gelsolin-like domain of Sec23/24"/>
    <property type="match status" value="1"/>
</dbReference>
<feature type="domain" description="Gelsolin-like" evidence="12">
    <location>
        <begin position="596"/>
        <end position="682"/>
    </location>
</feature>
<dbReference type="Gene3D" id="2.60.40.1670">
    <property type="entry name" value="beta-sandwich domain of Sec23/24"/>
    <property type="match status" value="1"/>
</dbReference>
<feature type="region of interest" description="Disordered" evidence="11">
    <location>
        <begin position="213"/>
        <end position="233"/>
    </location>
</feature>
<dbReference type="Pfam" id="PF04811">
    <property type="entry name" value="Sec23_trunk"/>
    <property type="match status" value="2"/>
</dbReference>
<evidence type="ECO:0000259" key="15">
    <source>
        <dbReference type="Pfam" id="PF04815"/>
    </source>
</evidence>
<dbReference type="AlphaFoldDB" id="A0A915KNH3"/>
<dbReference type="InterPro" id="IPR007123">
    <property type="entry name" value="Gelsolin-like_dom"/>
</dbReference>
<feature type="domain" description="Zinc finger Sec23/Sec24-type" evidence="13">
    <location>
        <begin position="62"/>
        <end position="102"/>
    </location>
</feature>
<dbReference type="Pfam" id="PF04815">
    <property type="entry name" value="Sec23_helical"/>
    <property type="match status" value="1"/>
</dbReference>
<dbReference type="GO" id="GO:0030127">
    <property type="term" value="C:COPII vesicle coat"/>
    <property type="evidence" value="ECO:0007669"/>
    <property type="project" value="InterPro"/>
</dbReference>
<name>A0A915KNH3_ROMCU</name>
<evidence type="ECO:0000256" key="8">
    <source>
        <dbReference type="ARBA" id="ARBA00023136"/>
    </source>
</evidence>
<proteinExistence type="inferred from homology"/>
<keyword evidence="7 10" id="KW-0653">Protein transport</keyword>
<evidence type="ECO:0000256" key="2">
    <source>
        <dbReference type="ARBA" id="ARBA00022448"/>
    </source>
</evidence>
<evidence type="ECO:0000313" key="17">
    <source>
        <dbReference type="Proteomes" id="UP000887565"/>
    </source>
</evidence>
<evidence type="ECO:0000256" key="9">
    <source>
        <dbReference type="ARBA" id="ARBA00023329"/>
    </source>
</evidence>
<keyword evidence="8 10" id="KW-0472">Membrane</keyword>
<evidence type="ECO:0000259" key="16">
    <source>
        <dbReference type="Pfam" id="PF08033"/>
    </source>
</evidence>
<dbReference type="GO" id="GO:0006886">
    <property type="term" value="P:intracellular protein transport"/>
    <property type="evidence" value="ECO:0007669"/>
    <property type="project" value="InterPro"/>
</dbReference>
<protein>
    <recommendedName>
        <fullName evidence="10">Protein transport protein SEC23</fullName>
    </recommendedName>
</protein>
<dbReference type="InterPro" id="IPR012990">
    <property type="entry name" value="Beta-sandwich_Sec23_24"/>
</dbReference>
<dbReference type="SUPFAM" id="SSF81995">
    <property type="entry name" value="beta-sandwich domain of Sec23/24"/>
    <property type="match status" value="1"/>
</dbReference>
<dbReference type="SUPFAM" id="SSF82919">
    <property type="entry name" value="Zn-finger domain of Sec23/24"/>
    <property type="match status" value="1"/>
</dbReference>
<evidence type="ECO:0000256" key="4">
    <source>
        <dbReference type="ARBA" id="ARBA00022824"/>
    </source>
</evidence>
<keyword evidence="10" id="KW-0963">Cytoplasm</keyword>
<organism evidence="17 18">
    <name type="scientific">Romanomermis culicivorax</name>
    <name type="common">Nematode worm</name>
    <dbReference type="NCBI Taxonomy" id="13658"/>
    <lineage>
        <taxon>Eukaryota</taxon>
        <taxon>Metazoa</taxon>
        <taxon>Ecdysozoa</taxon>
        <taxon>Nematoda</taxon>
        <taxon>Enoplea</taxon>
        <taxon>Dorylaimia</taxon>
        <taxon>Mermithida</taxon>
        <taxon>Mermithoidea</taxon>
        <taxon>Mermithidae</taxon>
        <taxon>Romanomermis</taxon>
    </lineage>
</organism>
<evidence type="ECO:0000256" key="3">
    <source>
        <dbReference type="ARBA" id="ARBA00022723"/>
    </source>
</evidence>
<sequence length="727" mass="81285">MASWSDFIKSQEDNDGVRFSWNVWPHTRLEAQKLVVPVGCFFTPLKERLDETNQPPPLNYDPVMCTRPTCKAILNPLCTVDFRTKTWGCPFCFQRNPFPANYAMISEENLPPELIFPTLEYTLTRATTMPPIFLFVVDTCVTKEELTSLKESLQTSLSLLPPESYVGLITYGRMVQVHELGCQGISRAYVFKGTKDVTTKQIQDILGMTLGRPHGAPPAPSPAGPQMGAGGVPRPVPPHLAGQAASAAGAQATAHHAPPVNKFLQPIKLCDMFINDLIDEIQPDPWPFYDSLSDRAVKNGHIVDLYSCALDQTGLHEMKNLVNLTCGHVVIGDSFESKLFKQTLQRVFLRDTGGQLKMGFNGILEVKTSKELKIEGALGCCANQNVKNQCVSENEVGLGGSCQWKFCGLTPRTTIAILFELTGTAQPQQPVGQTGPPGRGFIQFLTQYQHPSGQKRIRVTTVFRQLVDSTVQLPHVAAGFDQEAAAVLMARMAIWRAANENDTPDALRWIDRNLIRLCQKFGEYAKDDPNSFRLAEQFALYPQFMFHLRRSQFLQVFNNSPDETSFYRHVLMTENVMECTTMIQPILFAYSFNGPPEPVLLDTSSIVHDRILLMDDFFHVLIYDGATIAQWKKAGYQNDPNYVTFKQLIEAPVEDAKSILQDRFPMPRYIETEHEASQARFLLSKVNPSLTHNNPWGTEGGAPVFTDDVSLQVFMEHLKKLAVSSAS</sequence>
<dbReference type="InterPro" id="IPR036175">
    <property type="entry name" value="Sec23/24_helical_dom_sf"/>
</dbReference>
<feature type="domain" description="Sec23/Sec24 beta-sandwich" evidence="16">
    <location>
        <begin position="359"/>
        <end position="466"/>
    </location>
</feature>
<comment type="similarity">
    <text evidence="1 10">Belongs to the SEC23/SEC24 family. SEC23 subfamily.</text>
</comment>
<dbReference type="SUPFAM" id="SSF81811">
    <property type="entry name" value="Helical domain of Sec23/24"/>
    <property type="match status" value="1"/>
</dbReference>
<dbReference type="Pfam" id="PF00626">
    <property type="entry name" value="Gelsolin"/>
    <property type="match status" value="1"/>
</dbReference>
<dbReference type="InterPro" id="IPR029006">
    <property type="entry name" value="ADF-H/Gelsolin-like_dom_sf"/>
</dbReference>
<dbReference type="Pfam" id="PF04810">
    <property type="entry name" value="zf-Sec23_Sec24"/>
    <property type="match status" value="1"/>
</dbReference>
<dbReference type="FunFam" id="1.20.120.730:FF:000005">
    <property type="entry name" value="Protein transport protein SEC23"/>
    <property type="match status" value="1"/>
</dbReference>
<dbReference type="GO" id="GO:0005789">
    <property type="term" value="C:endoplasmic reticulum membrane"/>
    <property type="evidence" value="ECO:0007669"/>
    <property type="project" value="UniProtKB-SubCell"/>
</dbReference>
<accession>A0A915KNH3</accession>
<dbReference type="Pfam" id="PF08033">
    <property type="entry name" value="Sec23_BS"/>
    <property type="match status" value="1"/>
</dbReference>
<dbReference type="Gene3D" id="3.40.50.410">
    <property type="entry name" value="von Willebrand factor, type A domain"/>
    <property type="match status" value="1"/>
</dbReference>
<dbReference type="InterPro" id="IPR006896">
    <property type="entry name" value="Sec23/24_trunk_dom"/>
</dbReference>
<dbReference type="InterPro" id="IPR036465">
    <property type="entry name" value="vWFA_dom_sf"/>
</dbReference>
<dbReference type="FunFam" id="3.40.20.10:FF:000003">
    <property type="entry name" value="Protein transport protein SEC23"/>
    <property type="match status" value="1"/>
</dbReference>
<dbReference type="Proteomes" id="UP000887565">
    <property type="component" value="Unplaced"/>
</dbReference>